<evidence type="ECO:0000256" key="2">
    <source>
        <dbReference type="SAM" id="MobiDB-lite"/>
    </source>
</evidence>
<dbReference type="PANTHER" id="PTHR23247:SF2">
    <property type="entry name" value="COILED-COIL DOMAIN-CONTAINING PROTEIN 34"/>
    <property type="match status" value="1"/>
</dbReference>
<evidence type="ECO:0000259" key="3">
    <source>
        <dbReference type="Pfam" id="PF13904"/>
    </source>
</evidence>
<protein>
    <recommendedName>
        <fullName evidence="3">Coiled-coil domain-containing protein</fullName>
    </recommendedName>
</protein>
<feature type="compositionally biased region" description="Polar residues" evidence="2">
    <location>
        <begin position="271"/>
        <end position="281"/>
    </location>
</feature>
<evidence type="ECO:0000313" key="5">
    <source>
        <dbReference type="Proteomes" id="UP000472270"/>
    </source>
</evidence>
<sequence>MVLPSLYYGTTAVLSGRDLLVVFNTFFCVLRFAGDVDLSIFFLQESTSSLLSPINHDSFELSEDEPESDKPQPVHNITVTLREDVAPGSPFRDEVDIRGLEDRSSSVQFKLSAWEQWIVDKAKEERIGKQQKAMEELTLKEKRNEKEQEQQKKTVVSDCKIQEWLQMKREQEKNERMSKGFQKSKEQLQEEKRRAEIEKKAQVKYKEWLRKKKQEEMERKLKEKVSCNLSRVEMITELIILESFKEWLEGVKTKGKLSRQSSASSLRVSSTPFPGNPFTSHSKSERPGRVRPVRECQDHQRASRPPVSHTVLKTRSALLVKGGDADLCWSESIMILTCIFLVECLLIREYR</sequence>
<feature type="region of interest" description="Disordered" evidence="2">
    <location>
        <begin position="259"/>
        <end position="308"/>
    </location>
</feature>
<organism evidence="4 5">
    <name type="scientific">Sinocyclocheilus rhinocerous</name>
    <dbReference type="NCBI Taxonomy" id="307959"/>
    <lineage>
        <taxon>Eukaryota</taxon>
        <taxon>Metazoa</taxon>
        <taxon>Chordata</taxon>
        <taxon>Craniata</taxon>
        <taxon>Vertebrata</taxon>
        <taxon>Euteleostomi</taxon>
        <taxon>Actinopterygii</taxon>
        <taxon>Neopterygii</taxon>
        <taxon>Teleostei</taxon>
        <taxon>Ostariophysi</taxon>
        <taxon>Cypriniformes</taxon>
        <taxon>Cyprinidae</taxon>
        <taxon>Cyprininae</taxon>
        <taxon>Sinocyclocheilus</taxon>
    </lineage>
</organism>
<keyword evidence="1" id="KW-0175">Coiled coil</keyword>
<evidence type="ECO:0000313" key="4">
    <source>
        <dbReference type="Ensembl" id="ENSSRHP00000031807.1"/>
    </source>
</evidence>
<dbReference type="InterPro" id="IPR025259">
    <property type="entry name" value="CCDC34/181"/>
</dbReference>
<proteinExistence type="predicted"/>
<reference evidence="4" key="2">
    <citation type="submission" date="2025-09" db="UniProtKB">
        <authorList>
            <consortium name="Ensembl"/>
        </authorList>
    </citation>
    <scope>IDENTIFICATION</scope>
</reference>
<dbReference type="PANTHER" id="PTHR23247">
    <property type="entry name" value="NY-REN-41 ANTIGEN L15 -RELATED"/>
    <property type="match status" value="1"/>
</dbReference>
<evidence type="ECO:0000256" key="1">
    <source>
        <dbReference type="SAM" id="Coils"/>
    </source>
</evidence>
<accession>A0A673HYW9</accession>
<dbReference type="InterPro" id="IPR045323">
    <property type="entry name" value="CCDC34"/>
</dbReference>
<dbReference type="AlphaFoldDB" id="A0A673HYW9"/>
<reference evidence="4" key="1">
    <citation type="submission" date="2025-08" db="UniProtKB">
        <authorList>
            <consortium name="Ensembl"/>
        </authorList>
    </citation>
    <scope>IDENTIFICATION</scope>
</reference>
<keyword evidence="5" id="KW-1185">Reference proteome</keyword>
<feature type="coiled-coil region" evidence="1">
    <location>
        <begin position="178"/>
        <end position="205"/>
    </location>
</feature>
<name>A0A673HYW9_9TELE</name>
<feature type="compositionally biased region" description="Basic and acidic residues" evidence="2">
    <location>
        <begin position="282"/>
        <end position="301"/>
    </location>
</feature>
<feature type="domain" description="Coiled-coil" evidence="3">
    <location>
        <begin position="110"/>
        <end position="270"/>
    </location>
</feature>
<feature type="compositionally biased region" description="Low complexity" evidence="2">
    <location>
        <begin position="259"/>
        <end position="270"/>
    </location>
</feature>
<dbReference type="Proteomes" id="UP000472270">
    <property type="component" value="Unassembled WGS sequence"/>
</dbReference>
<dbReference type="Pfam" id="PF13904">
    <property type="entry name" value="CCDC34"/>
    <property type="match status" value="1"/>
</dbReference>
<dbReference type="Ensembl" id="ENSSRHT00000032733.1">
    <property type="protein sequence ID" value="ENSSRHP00000031807.1"/>
    <property type="gene ID" value="ENSSRHG00000016417.1"/>
</dbReference>